<sequence>MDNAVLTTGSENLLTKTRKSVSLADNVVILNNSARASRSSEKSEQSVTDNGPSSSNTSSKKELRNAGSKRKVRRVTKSVHSIPSKNNNRVIKSTHRTSRPSTRNVSVSTLLETKDRSTYVDTLIITNQNDSRVLASASSISTLEKNIWSASSQEEKDSFSTQSKERSDKKITCDGVTDYSNERRPSNLSFIQNVFKKLKDKNSQTQNAQNKKNLNKKNVSNFKKRILRLLKSTGRSRTHNQASSIIFDELNKDSEGIKTRTEDSNVPIKTLYTNEKPVKEAELLMYPLLNEVEKRDICETKSTLFVDNEQNLSNSYKNDAFECIMRKERTWLAETSVADKDQSNKKNKTVSCIPLLKNPLDFLEKRKKGYEKVSSETRSSNEELVGVKSNSVENNQIASQKSSLGSDFKKVSTASKKGSEITDNAKISGKNYASKDHDVLMSSFPVQEINSDKRSLNNRRNITETAGTEIRKVEPSTSQNNIKTLTKHSTIDILNDTMKLNSEQYYGCNIGLIISDPMINDMRQTKSLSNICSKTTLDLKDVKVQSNPRSNVSQNEISVINEGIDNNSKYQKSGKIFETKILGKLFATPDPKSGKKSKNKFISGLHPRSPRLDDISNVKEKSEIICQQQLIEEIIIKPSSENEISKQNEKFLHETKSTISDHSNERLKKYQNDEIYRNENFISILPEETPVRNFDLTKTDSAPLNSENLSTYTLPIENPVSKYIEIQENLRSNDLSTLSGPEKLKNASTNRSKNSLKALILRHSKSSKKSSDNNVHDKRTKEKKLEIATEQVSHIAFKDTTKLPEFMTRKKREWIQNSTEILQNNKPSISTKDSVQTFKKTSSLLSRIFHSNRRTVKKIYNNCSNSHYPTPSAADTTMASNIVTLGEDITRKSSNINHVTVNDAASTSKVFFDKNSVMQQLGRHSKSADLKNVNQDGYVEKSTASMFKRRSSLIMTVVSSGKTTSPVTADSSEQCYYFYYFLGPPLDVALVDIVTVLKQLIDKISSCQTHRPR</sequence>
<organism evidence="2 3">
    <name type="scientific">Cephus cinctus</name>
    <name type="common">Wheat stem sawfly</name>
    <dbReference type="NCBI Taxonomy" id="211228"/>
    <lineage>
        <taxon>Eukaryota</taxon>
        <taxon>Metazoa</taxon>
        <taxon>Ecdysozoa</taxon>
        <taxon>Arthropoda</taxon>
        <taxon>Hexapoda</taxon>
        <taxon>Insecta</taxon>
        <taxon>Pterygota</taxon>
        <taxon>Neoptera</taxon>
        <taxon>Endopterygota</taxon>
        <taxon>Hymenoptera</taxon>
        <taxon>Cephoidea</taxon>
        <taxon>Cephidae</taxon>
        <taxon>Cephus</taxon>
    </lineage>
</organism>
<gene>
    <name evidence="3" type="primary">LOC107263548</name>
</gene>
<feature type="compositionally biased region" description="Polar residues" evidence="1">
    <location>
        <begin position="746"/>
        <end position="755"/>
    </location>
</feature>
<evidence type="ECO:0000256" key="1">
    <source>
        <dbReference type="SAM" id="MobiDB-lite"/>
    </source>
</evidence>
<feature type="region of interest" description="Disordered" evidence="1">
    <location>
        <begin position="34"/>
        <end position="107"/>
    </location>
</feature>
<proteinExistence type="predicted"/>
<dbReference type="KEGG" id="ccin:107263548"/>
<evidence type="ECO:0000313" key="3">
    <source>
        <dbReference type="RefSeq" id="XP_024936866.1"/>
    </source>
</evidence>
<reference evidence="3" key="1">
    <citation type="submission" date="2025-08" db="UniProtKB">
        <authorList>
            <consortium name="RefSeq"/>
        </authorList>
    </citation>
    <scope>IDENTIFICATION</scope>
</reference>
<feature type="compositionally biased region" description="Basic residues" evidence="1">
    <location>
        <begin position="67"/>
        <end position="77"/>
    </location>
</feature>
<keyword evidence="2" id="KW-1185">Reference proteome</keyword>
<dbReference type="GeneID" id="107263548"/>
<dbReference type="RefSeq" id="XP_024936866.1">
    <property type="nucleotide sequence ID" value="XM_025081098.1"/>
</dbReference>
<feature type="region of interest" description="Disordered" evidence="1">
    <location>
        <begin position="763"/>
        <end position="782"/>
    </location>
</feature>
<dbReference type="Proteomes" id="UP000694920">
    <property type="component" value="Unplaced"/>
</dbReference>
<feature type="compositionally biased region" description="Polar residues" evidence="1">
    <location>
        <begin position="78"/>
        <end position="91"/>
    </location>
</feature>
<feature type="compositionally biased region" description="Basic and acidic residues" evidence="1">
    <location>
        <begin position="769"/>
        <end position="782"/>
    </location>
</feature>
<feature type="compositionally biased region" description="Polar residues" evidence="1">
    <location>
        <begin position="47"/>
        <end position="58"/>
    </location>
</feature>
<evidence type="ECO:0000313" key="2">
    <source>
        <dbReference type="Proteomes" id="UP000694920"/>
    </source>
</evidence>
<feature type="region of interest" description="Disordered" evidence="1">
    <location>
        <begin position="734"/>
        <end position="755"/>
    </location>
</feature>
<protein>
    <submittedName>
        <fullName evidence="3">Uncharacterized protein LOC107263548</fullName>
    </submittedName>
</protein>
<feature type="region of interest" description="Disordered" evidence="1">
    <location>
        <begin position="151"/>
        <end position="182"/>
    </location>
</feature>
<dbReference type="AlphaFoldDB" id="A0AAJ7R9N1"/>
<accession>A0AAJ7R9N1</accession>
<name>A0AAJ7R9N1_CEPCN</name>
<feature type="compositionally biased region" description="Basic and acidic residues" evidence="1">
    <location>
        <begin position="153"/>
        <end position="172"/>
    </location>
</feature>